<dbReference type="NCBIfam" id="NF000372">
    <property type="entry name" value="D_ala_D_lac_VanI"/>
    <property type="match status" value="1"/>
</dbReference>
<dbReference type="Gene3D" id="3.40.50.20">
    <property type="match status" value="1"/>
</dbReference>
<evidence type="ECO:0000256" key="14">
    <source>
        <dbReference type="PIRSR" id="PIRSR039102-2"/>
    </source>
</evidence>
<dbReference type="InterPro" id="IPR000291">
    <property type="entry name" value="D-Ala_lig_Van_CS"/>
</dbReference>
<dbReference type="SUPFAM" id="SSF52440">
    <property type="entry name" value="PreATP-grasp domain"/>
    <property type="match status" value="1"/>
</dbReference>
<dbReference type="KEGG" id="ddl:Desdi_1473"/>
<dbReference type="InterPro" id="IPR011095">
    <property type="entry name" value="Dala_Dala_lig_C"/>
</dbReference>
<keyword evidence="12" id="KW-0963">Cytoplasm</keyword>
<dbReference type="Gene3D" id="3.30.470.20">
    <property type="entry name" value="ATP-grasp fold, B domain"/>
    <property type="match status" value="1"/>
</dbReference>
<evidence type="ECO:0000256" key="7">
    <source>
        <dbReference type="ARBA" id="ARBA00022842"/>
    </source>
</evidence>
<dbReference type="InterPro" id="IPR013815">
    <property type="entry name" value="ATP_grasp_subdomain_1"/>
</dbReference>
<dbReference type="InterPro" id="IPR005905">
    <property type="entry name" value="D_ala_D_ala"/>
</dbReference>
<dbReference type="GO" id="GO:0071555">
    <property type="term" value="P:cell wall organization"/>
    <property type="evidence" value="ECO:0007669"/>
    <property type="project" value="UniProtKB-KW"/>
</dbReference>
<keyword evidence="8 12" id="KW-0133">Cell shape</keyword>
<feature type="active site" evidence="13">
    <location>
        <position position="31"/>
    </location>
</feature>
<feature type="binding site" evidence="15">
    <location>
        <position position="320"/>
    </location>
    <ligand>
        <name>Mg(2+)</name>
        <dbReference type="ChEBI" id="CHEBI:18420"/>
        <label>2</label>
    </ligand>
</feature>
<evidence type="ECO:0000256" key="9">
    <source>
        <dbReference type="ARBA" id="ARBA00022984"/>
    </source>
</evidence>
<dbReference type="eggNOG" id="COG1181">
    <property type="taxonomic scope" value="Bacteria"/>
</dbReference>
<dbReference type="NCBIfam" id="NF002528">
    <property type="entry name" value="PRK01966.1-4"/>
    <property type="match status" value="1"/>
</dbReference>
<dbReference type="Gene3D" id="3.30.1490.20">
    <property type="entry name" value="ATP-grasp fold, A domain"/>
    <property type="match status" value="1"/>
</dbReference>
<dbReference type="PANTHER" id="PTHR23132">
    <property type="entry name" value="D-ALANINE--D-ALANINE LIGASE"/>
    <property type="match status" value="1"/>
</dbReference>
<evidence type="ECO:0000313" key="19">
    <source>
        <dbReference type="Proteomes" id="UP000010797"/>
    </source>
</evidence>
<evidence type="ECO:0000256" key="6">
    <source>
        <dbReference type="ARBA" id="ARBA00022840"/>
    </source>
</evidence>
<dbReference type="Pfam" id="PF01820">
    <property type="entry name" value="Dala_Dala_lig_N"/>
    <property type="match status" value="1"/>
</dbReference>
<dbReference type="GO" id="GO:0009252">
    <property type="term" value="P:peptidoglycan biosynthetic process"/>
    <property type="evidence" value="ECO:0007669"/>
    <property type="project" value="UniProtKB-UniRule"/>
</dbReference>
<dbReference type="EMBL" id="CP003344">
    <property type="protein sequence ID" value="AGA68968.1"/>
    <property type="molecule type" value="Genomic_DNA"/>
</dbReference>
<evidence type="ECO:0000256" key="10">
    <source>
        <dbReference type="ARBA" id="ARBA00023211"/>
    </source>
</evidence>
<keyword evidence="10 15" id="KW-0464">Manganese</keyword>
<keyword evidence="5 14" id="KW-0547">Nucleotide-binding</keyword>
<comment type="catalytic activity">
    <reaction evidence="12">
        <text>2 D-alanine + ATP = D-alanyl-D-alanine + ADP + phosphate + H(+)</text>
        <dbReference type="Rhea" id="RHEA:11224"/>
        <dbReference type="ChEBI" id="CHEBI:15378"/>
        <dbReference type="ChEBI" id="CHEBI:30616"/>
        <dbReference type="ChEBI" id="CHEBI:43474"/>
        <dbReference type="ChEBI" id="CHEBI:57416"/>
        <dbReference type="ChEBI" id="CHEBI:57822"/>
        <dbReference type="ChEBI" id="CHEBI:456216"/>
        <dbReference type="EC" id="6.3.2.4"/>
    </reaction>
</comment>
<accession>L0F7N6</accession>
<feature type="binding site" evidence="14">
    <location>
        <position position="148"/>
    </location>
    <ligand>
        <name>ATP</name>
        <dbReference type="ChEBI" id="CHEBI:30616"/>
    </ligand>
</feature>
<dbReference type="GO" id="GO:0008716">
    <property type="term" value="F:D-alanine-D-alanine ligase activity"/>
    <property type="evidence" value="ECO:0007669"/>
    <property type="project" value="UniProtKB-UniRule"/>
</dbReference>
<comment type="function">
    <text evidence="12">Cell wall formation.</text>
</comment>
<evidence type="ECO:0000256" key="13">
    <source>
        <dbReference type="PIRSR" id="PIRSR039102-1"/>
    </source>
</evidence>
<feature type="binding site" evidence="15">
    <location>
        <position position="307"/>
    </location>
    <ligand>
        <name>Mg(2+)</name>
        <dbReference type="ChEBI" id="CHEBI:18420"/>
        <label>1</label>
    </ligand>
</feature>
<gene>
    <name evidence="12" type="primary">ddl</name>
    <name evidence="18" type="ordered locus">Desdi_1473</name>
</gene>
<dbReference type="PROSITE" id="PS00844">
    <property type="entry name" value="DALA_DALA_LIGASE_2"/>
    <property type="match status" value="1"/>
</dbReference>
<evidence type="ECO:0000256" key="15">
    <source>
        <dbReference type="PIRSR" id="PIRSR039102-3"/>
    </source>
</evidence>
<dbReference type="Pfam" id="PF07478">
    <property type="entry name" value="Dala_Dala_lig_C"/>
    <property type="match status" value="1"/>
</dbReference>
<dbReference type="HAMAP" id="MF_00047">
    <property type="entry name" value="Dala_Dala_lig"/>
    <property type="match status" value="1"/>
</dbReference>
<dbReference type="PIRSF" id="PIRSF039102">
    <property type="entry name" value="Ddl/VanB"/>
    <property type="match status" value="1"/>
</dbReference>
<name>L0F7N6_DESDL</name>
<feature type="binding site" evidence="14">
    <location>
        <begin position="319"/>
        <end position="320"/>
    </location>
    <ligand>
        <name>ATP</name>
        <dbReference type="ChEBI" id="CHEBI:30616"/>
    </ligand>
</feature>
<evidence type="ECO:0000256" key="4">
    <source>
        <dbReference type="ARBA" id="ARBA00022723"/>
    </source>
</evidence>
<dbReference type="PROSITE" id="PS50975">
    <property type="entry name" value="ATP_GRASP"/>
    <property type="match status" value="1"/>
</dbReference>
<keyword evidence="11 12" id="KW-0961">Cell wall biogenesis/degradation</keyword>
<evidence type="ECO:0000256" key="2">
    <source>
        <dbReference type="ARBA" id="ARBA00010871"/>
    </source>
</evidence>
<feature type="active site" evidence="13">
    <location>
        <position position="192"/>
    </location>
</feature>
<dbReference type="FunFam" id="3.30.470.20:FF:000008">
    <property type="entry name" value="D-alanine--D-alanine ligase"/>
    <property type="match status" value="1"/>
</dbReference>
<dbReference type="SUPFAM" id="SSF56059">
    <property type="entry name" value="Glutathione synthetase ATP-binding domain-like"/>
    <property type="match status" value="1"/>
</dbReference>
<dbReference type="InterPro" id="IPR011127">
    <property type="entry name" value="Dala_Dala_lig_N"/>
</dbReference>
<evidence type="ECO:0000313" key="18">
    <source>
        <dbReference type="EMBL" id="AGA68968.1"/>
    </source>
</evidence>
<dbReference type="GO" id="GO:0008360">
    <property type="term" value="P:regulation of cell shape"/>
    <property type="evidence" value="ECO:0007669"/>
    <property type="project" value="UniProtKB-KW"/>
</dbReference>
<feature type="domain" description="ATP-grasp" evidence="17">
    <location>
        <begin position="152"/>
        <end position="353"/>
    </location>
</feature>
<dbReference type="PANTHER" id="PTHR23132:SF25">
    <property type="entry name" value="D-ALANINE--D-ALANINE LIGASE A"/>
    <property type="match status" value="1"/>
</dbReference>
<comment type="subcellular location">
    <subcellularLocation>
        <location evidence="12">Cytoplasm</location>
    </subcellularLocation>
</comment>
<reference evidence="19" key="1">
    <citation type="submission" date="2012-02" db="EMBL/GenBank/DDBJ databases">
        <title>Complete sequence of Desulfitobacterium dichloroeliminans LMG P-21439.</title>
        <authorList>
            <person name="Lucas S."/>
            <person name="Han J."/>
            <person name="Lapidus A."/>
            <person name="Cheng J.-F."/>
            <person name="Goodwin L."/>
            <person name="Pitluck S."/>
            <person name="Peters L."/>
            <person name="Ovchinnikova G."/>
            <person name="Teshima H."/>
            <person name="Detter J.C."/>
            <person name="Han C."/>
            <person name="Tapia R."/>
            <person name="Land M."/>
            <person name="Hauser L."/>
            <person name="Kyrpides N."/>
            <person name="Ivanova N."/>
            <person name="Pagani I."/>
            <person name="Kruse T."/>
            <person name="de Vos W.M."/>
            <person name="Boon N."/>
            <person name="Smidt H."/>
            <person name="Woyke T."/>
        </authorList>
    </citation>
    <scope>NUCLEOTIDE SEQUENCE [LARGE SCALE GENOMIC DNA]</scope>
    <source>
        <strain evidence="19">LMG P-21439 / DCA1</strain>
    </source>
</reference>
<dbReference type="HOGENOM" id="CLU_039268_0_0_9"/>
<comment type="cofactor">
    <cofactor evidence="15">
        <name>Mg(2+)</name>
        <dbReference type="ChEBI" id="CHEBI:18420"/>
    </cofactor>
    <cofactor evidence="15">
        <name>Mn(2+)</name>
        <dbReference type="ChEBI" id="CHEBI:29035"/>
    </cofactor>
    <text evidence="15">Binds 2 magnesium or manganese ions per subunit.</text>
</comment>
<feature type="binding site" evidence="15">
    <location>
        <position position="320"/>
    </location>
    <ligand>
        <name>Mg(2+)</name>
        <dbReference type="ChEBI" id="CHEBI:18420"/>
        <label>1</label>
    </ligand>
</feature>
<comment type="pathway">
    <text evidence="12">Cell wall biogenesis; peptidoglycan biosynthesis.</text>
</comment>
<keyword evidence="9 12" id="KW-0573">Peptidoglycan synthesis</keyword>
<comment type="cofactor">
    <cofactor evidence="1">
        <name>Mn(2+)</name>
        <dbReference type="ChEBI" id="CHEBI:29035"/>
    </cofactor>
</comment>
<dbReference type="AlphaFoldDB" id="L0F7N6"/>
<dbReference type="PROSITE" id="PS00843">
    <property type="entry name" value="DALA_DALA_LIGASE_1"/>
    <property type="match status" value="1"/>
</dbReference>
<feature type="active site" evidence="13">
    <location>
        <position position="331"/>
    </location>
</feature>
<keyword evidence="19" id="KW-1185">Reference proteome</keyword>
<proteinExistence type="inferred from homology"/>
<feature type="binding site" evidence="15">
    <location>
        <position position="322"/>
    </location>
    <ligand>
        <name>Mg(2+)</name>
        <dbReference type="ChEBI" id="CHEBI:18420"/>
        <label>2</label>
    </ligand>
</feature>
<dbReference type="GO" id="GO:0005524">
    <property type="term" value="F:ATP binding"/>
    <property type="evidence" value="ECO:0007669"/>
    <property type="project" value="UniProtKB-UniRule"/>
</dbReference>
<keyword evidence="7 15" id="KW-0460">Magnesium</keyword>
<comment type="similarity">
    <text evidence="2 12">Belongs to the D-alanine--D-alanine ligase family.</text>
</comment>
<keyword evidence="3 12" id="KW-0436">Ligase</keyword>
<evidence type="ECO:0000256" key="16">
    <source>
        <dbReference type="PROSITE-ProRule" id="PRU00409"/>
    </source>
</evidence>
<evidence type="ECO:0000256" key="3">
    <source>
        <dbReference type="ARBA" id="ARBA00022598"/>
    </source>
</evidence>
<evidence type="ECO:0000256" key="11">
    <source>
        <dbReference type="ARBA" id="ARBA00023316"/>
    </source>
</evidence>
<dbReference type="NCBIfam" id="NF000206">
    <property type="entry name" value="D_ala_D_lac"/>
    <property type="match status" value="1"/>
</dbReference>
<feature type="binding site" evidence="14">
    <location>
        <begin position="192"/>
        <end position="193"/>
    </location>
    <ligand>
        <name>ATP</name>
        <dbReference type="ChEBI" id="CHEBI:30616"/>
    </ligand>
</feature>
<protein>
    <recommendedName>
        <fullName evidence="12">D-alanine--D-alanine ligase</fullName>
        <ecNumber evidence="12">6.3.2.4</ecNumber>
    </recommendedName>
    <alternativeName>
        <fullName evidence="12">D-Ala-D-Ala ligase</fullName>
    </alternativeName>
    <alternativeName>
        <fullName evidence="12">D-alanylalanine synthetase</fullName>
    </alternativeName>
</protein>
<keyword evidence="4 15" id="KW-0479">Metal-binding</keyword>
<dbReference type="STRING" id="871963.Desdi_1473"/>
<dbReference type="InterPro" id="IPR016185">
    <property type="entry name" value="PreATP-grasp_dom_sf"/>
</dbReference>
<dbReference type="InterPro" id="IPR011761">
    <property type="entry name" value="ATP-grasp"/>
</dbReference>
<dbReference type="InterPro" id="IPR058165">
    <property type="entry name" value="VanA-like"/>
</dbReference>
<evidence type="ECO:0000259" key="17">
    <source>
        <dbReference type="PROSITE" id="PS50975"/>
    </source>
</evidence>
<dbReference type="UniPathway" id="UPA00219"/>
<evidence type="ECO:0000256" key="5">
    <source>
        <dbReference type="ARBA" id="ARBA00022741"/>
    </source>
</evidence>
<dbReference type="NCBIfam" id="TIGR01205">
    <property type="entry name" value="D_ala_D_alaTIGR"/>
    <property type="match status" value="1"/>
</dbReference>
<organism evidence="18 19">
    <name type="scientific">Desulfitobacterium dichloroeliminans (strain LMG P-21439 / DCA1)</name>
    <dbReference type="NCBI Taxonomy" id="871963"/>
    <lineage>
        <taxon>Bacteria</taxon>
        <taxon>Bacillati</taxon>
        <taxon>Bacillota</taxon>
        <taxon>Clostridia</taxon>
        <taxon>Eubacteriales</taxon>
        <taxon>Desulfitobacteriaceae</taxon>
        <taxon>Desulfitobacterium</taxon>
    </lineage>
</organism>
<evidence type="ECO:0000256" key="12">
    <source>
        <dbReference type="HAMAP-Rule" id="MF_00047"/>
    </source>
</evidence>
<feature type="binding site" evidence="14">
    <location>
        <begin position="184"/>
        <end position="186"/>
    </location>
    <ligand>
        <name>ATP</name>
        <dbReference type="ChEBI" id="CHEBI:30616"/>
    </ligand>
</feature>
<dbReference type="Proteomes" id="UP000010797">
    <property type="component" value="Chromosome"/>
</dbReference>
<sequence>MDTMINSSNMKGESSMNRLKIAIIFGGCSEEHSVSVKSAQEVAKNLDLEKYEPYYIGITQNGVWKLCHFPEANWENSCCLPAMLAPDSGVHGLIVLEQGKYKMIPLDMVFPVLHGKFGEDGAIQGLLELSCIPYVGCDIQSSALSMDKSLAYIVAGNARIATPNFWTFTENEDMDPDRFIYPVFVKPARSGSSFGVTKVCREEELLSAVEIARQYDSKVLIEEAVVGSEVGCAIFGDDPDLTAGEVDQISLSHGFFRIHQESEPENGSENSTIIVPADISTEMRLHIQETAKAIYRALGCRGLARVDMFLKEDGEVILNEVNTLPGMTSYSRFPRMMAAAGLTFAEVIDRIVALTLEGKRR</sequence>
<evidence type="ECO:0000256" key="8">
    <source>
        <dbReference type="ARBA" id="ARBA00022960"/>
    </source>
</evidence>
<dbReference type="EC" id="6.3.2.4" evidence="12"/>
<keyword evidence="6 16" id="KW-0067">ATP-binding</keyword>
<dbReference type="GO" id="GO:0046872">
    <property type="term" value="F:metal ion binding"/>
    <property type="evidence" value="ECO:0007669"/>
    <property type="project" value="UniProtKB-KW"/>
</dbReference>
<evidence type="ECO:0000256" key="1">
    <source>
        <dbReference type="ARBA" id="ARBA00001936"/>
    </source>
</evidence>
<feature type="binding site" evidence="14">
    <location>
        <begin position="222"/>
        <end position="229"/>
    </location>
    <ligand>
        <name>ATP</name>
        <dbReference type="ChEBI" id="CHEBI:30616"/>
    </ligand>
</feature>
<dbReference type="GO" id="GO:0005829">
    <property type="term" value="C:cytosol"/>
    <property type="evidence" value="ECO:0007669"/>
    <property type="project" value="TreeGrafter"/>
</dbReference>